<keyword evidence="9" id="KW-0520">NAD</keyword>
<comment type="similarity">
    <text evidence="1 11">Belongs to the class-I pyridine nucleotide-disulfide oxidoreductase family.</text>
</comment>
<dbReference type="GO" id="GO:0050627">
    <property type="term" value="F:mycothione reductase [NAD(P)H] activity"/>
    <property type="evidence" value="ECO:0007669"/>
    <property type="project" value="UniProtKB-EC"/>
</dbReference>
<dbReference type="Pfam" id="PF02852">
    <property type="entry name" value="Pyr_redox_dim"/>
    <property type="match status" value="1"/>
</dbReference>
<dbReference type="InterPro" id="IPR004099">
    <property type="entry name" value="Pyr_nucl-diS_OxRdtase_dimer"/>
</dbReference>
<dbReference type="RefSeq" id="WP_171677722.1">
    <property type="nucleotide sequence ID" value="NZ_BAAAGT010000009.1"/>
</dbReference>
<evidence type="ECO:0000259" key="12">
    <source>
        <dbReference type="Pfam" id="PF02852"/>
    </source>
</evidence>
<keyword evidence="9" id="KW-0547">Nucleotide-binding</keyword>
<evidence type="ECO:0000256" key="8">
    <source>
        <dbReference type="PIRSR" id="PIRSR000350-2"/>
    </source>
</evidence>
<feature type="domain" description="FAD/NAD(P)-binding" evidence="13">
    <location>
        <begin position="4"/>
        <end position="324"/>
    </location>
</feature>
<keyword evidence="3 9" id="KW-0274">FAD</keyword>
<dbReference type="Proteomes" id="UP000553957">
    <property type="component" value="Unassembled WGS sequence"/>
</dbReference>
<dbReference type="EC" id="1.8.1.15" evidence="15"/>
<evidence type="ECO:0000256" key="1">
    <source>
        <dbReference type="ARBA" id="ARBA00007532"/>
    </source>
</evidence>
<accession>A0A7Y4P3V6</accession>
<dbReference type="Gene3D" id="3.30.390.30">
    <property type="match status" value="1"/>
</dbReference>
<feature type="binding site" evidence="9">
    <location>
        <position position="48"/>
    </location>
    <ligand>
        <name>FAD</name>
        <dbReference type="ChEBI" id="CHEBI:57692"/>
    </ligand>
</feature>
<evidence type="ECO:0000256" key="3">
    <source>
        <dbReference type="ARBA" id="ARBA00022827"/>
    </source>
</evidence>
<evidence type="ECO:0000259" key="13">
    <source>
        <dbReference type="Pfam" id="PF07992"/>
    </source>
</evidence>
<evidence type="ECO:0000256" key="2">
    <source>
        <dbReference type="ARBA" id="ARBA00022630"/>
    </source>
</evidence>
<feature type="binding site" evidence="9">
    <location>
        <begin position="181"/>
        <end position="188"/>
    </location>
    <ligand>
        <name>NAD(+)</name>
        <dbReference type="ChEBI" id="CHEBI:57540"/>
    </ligand>
</feature>
<dbReference type="Gene3D" id="3.50.50.60">
    <property type="entry name" value="FAD/NAD(P)-binding domain"/>
    <property type="match status" value="2"/>
</dbReference>
<dbReference type="EMBL" id="JABJRC010000008">
    <property type="protein sequence ID" value="NOL44495.1"/>
    <property type="molecule type" value="Genomic_DNA"/>
</dbReference>
<keyword evidence="7 11" id="KW-0676">Redox-active center</keyword>
<evidence type="ECO:0000256" key="5">
    <source>
        <dbReference type="ARBA" id="ARBA00023002"/>
    </source>
</evidence>
<dbReference type="GO" id="GO:0003955">
    <property type="term" value="F:NAD(P)H dehydrogenase (quinone) activity"/>
    <property type="evidence" value="ECO:0007669"/>
    <property type="project" value="TreeGrafter"/>
</dbReference>
<dbReference type="AlphaFoldDB" id="A0A7Y4P3V6"/>
<evidence type="ECO:0000256" key="10">
    <source>
        <dbReference type="PIRSR" id="PIRSR000350-4"/>
    </source>
</evidence>
<feature type="binding site" evidence="9">
    <location>
        <position position="115"/>
    </location>
    <ligand>
        <name>FAD</name>
        <dbReference type="ChEBI" id="CHEBI:57692"/>
    </ligand>
</feature>
<keyword evidence="2 11" id="KW-0285">Flavoprotein</keyword>
<protein>
    <submittedName>
        <fullName evidence="15">Mycothione reductase</fullName>
        <ecNumber evidence="15">1.8.1.15</ecNumber>
    </submittedName>
</protein>
<dbReference type="InterPro" id="IPR001100">
    <property type="entry name" value="Pyr_nuc-diS_OxRdtase"/>
</dbReference>
<reference evidence="15 16" key="1">
    <citation type="submission" date="2020-05" db="EMBL/GenBank/DDBJ databases">
        <title>Genome sequence of Kribbella sandramycini ATCC 39419.</title>
        <authorList>
            <person name="Maclea K.S."/>
            <person name="Fair J.L."/>
        </authorList>
    </citation>
    <scope>NUCLEOTIDE SEQUENCE [LARGE SCALE GENOMIC DNA]</scope>
    <source>
        <strain evidence="15 16">ATCC 39419</strain>
    </source>
</reference>
<evidence type="ECO:0000313" key="17">
    <source>
        <dbReference type="Proteomes" id="UP000553957"/>
    </source>
</evidence>
<evidence type="ECO:0000256" key="6">
    <source>
        <dbReference type="ARBA" id="ARBA00023157"/>
    </source>
</evidence>
<dbReference type="NCBIfam" id="TIGR03452">
    <property type="entry name" value="mycothione_red"/>
    <property type="match status" value="1"/>
</dbReference>
<feature type="domain" description="Pyridine nucleotide-disulphide oxidoreductase dimerisation" evidence="12">
    <location>
        <begin position="348"/>
        <end position="457"/>
    </location>
</feature>
<dbReference type="PRINTS" id="PR00368">
    <property type="entry name" value="FADPNR"/>
</dbReference>
<dbReference type="NCBIfam" id="NF005884">
    <property type="entry name" value="PRK07846.1"/>
    <property type="match status" value="1"/>
</dbReference>
<evidence type="ECO:0000256" key="9">
    <source>
        <dbReference type="PIRSR" id="PIRSR000350-3"/>
    </source>
</evidence>
<dbReference type="Pfam" id="PF07992">
    <property type="entry name" value="Pyr_redox_2"/>
    <property type="match status" value="1"/>
</dbReference>
<comment type="cofactor">
    <cofactor evidence="9">
        <name>FAD</name>
        <dbReference type="ChEBI" id="CHEBI:57692"/>
    </cofactor>
    <text evidence="9">Binds 1 FAD per subunit.</text>
</comment>
<dbReference type="InterPro" id="IPR012999">
    <property type="entry name" value="Pyr_OxRdtase_I_AS"/>
</dbReference>
<evidence type="ECO:0000313" key="14">
    <source>
        <dbReference type="EMBL" id="MBB6571856.1"/>
    </source>
</evidence>
<name>A0A7Y4P3V6_9ACTN</name>
<dbReference type="PANTHER" id="PTHR43014:SF4">
    <property type="entry name" value="PYRIDINE NUCLEOTIDE-DISULFIDE OXIDOREDUCTASE RCLA-RELATED"/>
    <property type="match status" value="1"/>
</dbReference>
<feature type="binding site" evidence="9">
    <location>
        <position position="271"/>
    </location>
    <ligand>
        <name>NAD(+)</name>
        <dbReference type="ChEBI" id="CHEBI:57540"/>
    </ligand>
</feature>
<feature type="disulfide bond" description="Redox-active" evidence="10">
    <location>
        <begin position="39"/>
        <end position="44"/>
    </location>
</feature>
<dbReference type="SUPFAM" id="SSF51905">
    <property type="entry name" value="FAD/NAD(P)-binding domain"/>
    <property type="match status" value="1"/>
</dbReference>
<keyword evidence="5 11" id="KW-0560">Oxidoreductase</keyword>
<dbReference type="InterPro" id="IPR023753">
    <property type="entry name" value="FAD/NAD-binding_dom"/>
</dbReference>
<dbReference type="InterPro" id="IPR016156">
    <property type="entry name" value="FAD/NAD-linked_Rdtase_dimer_sf"/>
</dbReference>
<comment type="caution">
    <text evidence="15">The sequence shown here is derived from an EMBL/GenBank/DDBJ whole genome shotgun (WGS) entry which is preliminary data.</text>
</comment>
<keyword evidence="16" id="KW-1185">Reference proteome</keyword>
<evidence type="ECO:0000256" key="4">
    <source>
        <dbReference type="ARBA" id="ARBA00022857"/>
    </source>
</evidence>
<evidence type="ECO:0000256" key="11">
    <source>
        <dbReference type="RuleBase" id="RU003691"/>
    </source>
</evidence>
<dbReference type="FunFam" id="3.30.390.30:FF:000001">
    <property type="entry name" value="Dihydrolipoyl dehydrogenase"/>
    <property type="match status" value="1"/>
</dbReference>
<dbReference type="GO" id="GO:0050660">
    <property type="term" value="F:flavin adenine dinucleotide binding"/>
    <property type="evidence" value="ECO:0007669"/>
    <property type="project" value="TreeGrafter"/>
</dbReference>
<sequence length="467" mass="50853">MTHYDLVVIGTGSGNSIVNHRFADWKVAIVERGTFGGTCLNKGCIPTKMFVHTADVAATPAGSARYGVDEELTGVRWADVRDRIFGRIDPISAAGSEYRHHNPENANVTVYDGTGRFTGVKELTVEGNDGATSVVTGDRFVLAAGSRPVIPPIMGLEETGFHTSDTIMRLDELPRRLAILGSGFVAAEFAHVFSSFGVEVTLIARSKTLLRGEDAEIAEHFTEIARGKYDVRLQHETVRATRRPDGAIELMMLHPEGKQLLVVDELLVAVGRTPNADLLNPQATGVEVDREGRVVVDEYQQTAVDGIYALGDLTSPHQLKHVANHEARVVKHNLIEPENRIKSDHRFVPHAVFSSPQIAAVGLTEAEAQEQGIDYVVSRQKYADIAYGWAMEDTTGFAKLLADPNTGQLLGAHILGPQASTVIQPLIQAMSFGLGAYEMARNQYWIHPAMPELIENALLALPLTPKS</sequence>
<dbReference type="PIRSF" id="PIRSF000350">
    <property type="entry name" value="Mercury_reductase_MerA"/>
    <property type="match status" value="1"/>
</dbReference>
<dbReference type="PROSITE" id="PS00076">
    <property type="entry name" value="PYRIDINE_REDOX_1"/>
    <property type="match status" value="1"/>
</dbReference>
<dbReference type="PRINTS" id="PR00411">
    <property type="entry name" value="PNDRDTASEI"/>
</dbReference>
<dbReference type="InterPro" id="IPR036188">
    <property type="entry name" value="FAD/NAD-bd_sf"/>
</dbReference>
<evidence type="ECO:0000256" key="7">
    <source>
        <dbReference type="ARBA" id="ARBA00023284"/>
    </source>
</evidence>
<feature type="binding site" evidence="9">
    <location>
        <position position="312"/>
    </location>
    <ligand>
        <name>FAD</name>
        <dbReference type="ChEBI" id="CHEBI:57692"/>
    </ligand>
</feature>
<reference evidence="14 17" key="2">
    <citation type="submission" date="2020-08" db="EMBL/GenBank/DDBJ databases">
        <title>Sequencing the genomes of 1000 actinobacteria strains.</title>
        <authorList>
            <person name="Klenk H.-P."/>
        </authorList>
    </citation>
    <scope>NUCLEOTIDE SEQUENCE [LARGE SCALE GENOMIC DNA]</scope>
    <source>
        <strain evidence="14 17">DSM 15626</strain>
    </source>
</reference>
<dbReference type="EMBL" id="JACHKF010000001">
    <property type="protein sequence ID" value="MBB6571856.1"/>
    <property type="molecule type" value="Genomic_DNA"/>
</dbReference>
<evidence type="ECO:0000313" key="15">
    <source>
        <dbReference type="EMBL" id="NOL44495.1"/>
    </source>
</evidence>
<proteinExistence type="inferred from homology"/>
<organism evidence="15 16">
    <name type="scientific">Kribbella sandramycini</name>
    <dbReference type="NCBI Taxonomy" id="60450"/>
    <lineage>
        <taxon>Bacteria</taxon>
        <taxon>Bacillati</taxon>
        <taxon>Actinomycetota</taxon>
        <taxon>Actinomycetes</taxon>
        <taxon>Propionibacteriales</taxon>
        <taxon>Kribbellaceae</taxon>
        <taxon>Kribbella</taxon>
    </lineage>
</organism>
<dbReference type="Proteomes" id="UP000534306">
    <property type="component" value="Unassembled WGS sequence"/>
</dbReference>
<dbReference type="InterPro" id="IPR017817">
    <property type="entry name" value="Mycothione_reductase"/>
</dbReference>
<feature type="active site" description="Proton acceptor" evidence="8">
    <location>
        <position position="447"/>
    </location>
</feature>
<evidence type="ECO:0000313" key="16">
    <source>
        <dbReference type="Proteomes" id="UP000534306"/>
    </source>
</evidence>
<dbReference type="SUPFAM" id="SSF55424">
    <property type="entry name" value="FAD/NAD-linked reductases, dimerisation (C-terminal) domain"/>
    <property type="match status" value="1"/>
</dbReference>
<keyword evidence="6" id="KW-1015">Disulfide bond</keyword>
<dbReference type="PANTHER" id="PTHR43014">
    <property type="entry name" value="MERCURIC REDUCTASE"/>
    <property type="match status" value="1"/>
</dbReference>
<gene>
    <name evidence="14" type="ORF">HNR71_007493</name>
    <name evidence="15" type="ORF">HPO96_30040</name>
</gene>
<keyword evidence="4" id="KW-0521">NADP</keyword>